<accession>A0ABW0Q6L0</accession>
<evidence type="ECO:0000256" key="5">
    <source>
        <dbReference type="SAM" id="Phobius"/>
    </source>
</evidence>
<keyword evidence="2 5" id="KW-0812">Transmembrane</keyword>
<dbReference type="Pfam" id="PF04193">
    <property type="entry name" value="PQ-loop"/>
    <property type="match status" value="1"/>
</dbReference>
<dbReference type="Proteomes" id="UP001596084">
    <property type="component" value="Unassembled WGS sequence"/>
</dbReference>
<evidence type="ECO:0000256" key="3">
    <source>
        <dbReference type="ARBA" id="ARBA00022989"/>
    </source>
</evidence>
<dbReference type="NCBIfam" id="NF037968">
    <property type="entry name" value="SemiSWEET_2"/>
    <property type="match status" value="1"/>
</dbReference>
<dbReference type="RefSeq" id="WP_068834934.1">
    <property type="nucleotide sequence ID" value="NZ_JBHSMX010000004.1"/>
</dbReference>
<keyword evidence="4 5" id="KW-0472">Membrane</keyword>
<evidence type="ECO:0000313" key="7">
    <source>
        <dbReference type="Proteomes" id="UP001596084"/>
    </source>
</evidence>
<feature type="transmembrane region" description="Helical" evidence="5">
    <location>
        <begin position="62"/>
        <end position="83"/>
    </location>
</feature>
<keyword evidence="7" id="KW-1185">Reference proteome</keyword>
<keyword evidence="3 5" id="KW-1133">Transmembrane helix</keyword>
<gene>
    <name evidence="6" type="ORF">ACFPP7_02260</name>
</gene>
<dbReference type="InterPro" id="IPR047662">
    <property type="entry name" value="SemiSWEET"/>
</dbReference>
<evidence type="ECO:0000256" key="1">
    <source>
        <dbReference type="ARBA" id="ARBA00004141"/>
    </source>
</evidence>
<dbReference type="Gene3D" id="1.20.1280.290">
    <property type="match status" value="1"/>
</dbReference>
<evidence type="ECO:0000256" key="2">
    <source>
        <dbReference type="ARBA" id="ARBA00022692"/>
    </source>
</evidence>
<comment type="subcellular location">
    <subcellularLocation>
        <location evidence="1">Membrane</location>
        <topology evidence="1">Multi-pass membrane protein</topology>
    </subcellularLocation>
</comment>
<dbReference type="InterPro" id="IPR006603">
    <property type="entry name" value="PQ-loop_rpt"/>
</dbReference>
<evidence type="ECO:0000256" key="4">
    <source>
        <dbReference type="ARBA" id="ARBA00023136"/>
    </source>
</evidence>
<sequence length="94" mass="9878">MSPTDFIGSLAACLTTVSFVPQVWLSFKTRDVSGVSLGMYSVFTAGIALWLAYGLMLGAWPVVIANAITLVLALAILGMKLIYGRSAGTPAQHS</sequence>
<protein>
    <submittedName>
        <fullName evidence="6">SemiSWEET transporter</fullName>
    </submittedName>
</protein>
<dbReference type="EMBL" id="JBHSMX010000004">
    <property type="protein sequence ID" value="MFC5519742.1"/>
    <property type="molecule type" value="Genomic_DNA"/>
</dbReference>
<organism evidence="6 7">
    <name type="scientific">Polaromonas jejuensis</name>
    <dbReference type="NCBI Taxonomy" id="457502"/>
    <lineage>
        <taxon>Bacteria</taxon>
        <taxon>Pseudomonadati</taxon>
        <taxon>Pseudomonadota</taxon>
        <taxon>Betaproteobacteria</taxon>
        <taxon>Burkholderiales</taxon>
        <taxon>Comamonadaceae</taxon>
        <taxon>Polaromonas</taxon>
    </lineage>
</organism>
<name>A0ABW0Q6L0_9BURK</name>
<evidence type="ECO:0000313" key="6">
    <source>
        <dbReference type="EMBL" id="MFC5519742.1"/>
    </source>
</evidence>
<comment type="caution">
    <text evidence="6">The sequence shown here is derived from an EMBL/GenBank/DDBJ whole genome shotgun (WGS) entry which is preliminary data.</text>
</comment>
<proteinExistence type="predicted"/>
<reference evidence="7" key="1">
    <citation type="journal article" date="2019" name="Int. J. Syst. Evol. Microbiol.">
        <title>The Global Catalogue of Microorganisms (GCM) 10K type strain sequencing project: providing services to taxonomists for standard genome sequencing and annotation.</title>
        <authorList>
            <consortium name="The Broad Institute Genomics Platform"/>
            <consortium name="The Broad Institute Genome Sequencing Center for Infectious Disease"/>
            <person name="Wu L."/>
            <person name="Ma J."/>
        </authorList>
    </citation>
    <scope>NUCLEOTIDE SEQUENCE [LARGE SCALE GENOMIC DNA]</scope>
    <source>
        <strain evidence="7">CGMCC 4.7277</strain>
    </source>
</reference>
<feature type="transmembrane region" description="Helical" evidence="5">
    <location>
        <begin position="6"/>
        <end position="25"/>
    </location>
</feature>
<feature type="transmembrane region" description="Helical" evidence="5">
    <location>
        <begin position="37"/>
        <end position="56"/>
    </location>
</feature>